<evidence type="ECO:0000256" key="1">
    <source>
        <dbReference type="ARBA" id="ARBA00023134"/>
    </source>
</evidence>
<dbReference type="PANTHER" id="PTHR42908">
    <property type="entry name" value="TRANSLATION ELONGATION FACTOR-RELATED"/>
    <property type="match status" value="1"/>
</dbReference>
<dbReference type="Gene3D" id="2.40.30.10">
    <property type="entry name" value="Translation factors"/>
    <property type="match status" value="1"/>
</dbReference>
<dbReference type="AlphaFoldDB" id="A0A2M8LBQ8"/>
<dbReference type="SUPFAM" id="SSF54980">
    <property type="entry name" value="EF-G C-terminal domain-like"/>
    <property type="match status" value="2"/>
</dbReference>
<dbReference type="CDD" id="cd16263">
    <property type="entry name" value="BipA_III"/>
    <property type="match status" value="1"/>
</dbReference>
<dbReference type="InterPro" id="IPR047043">
    <property type="entry name" value="BipA_III"/>
</dbReference>
<dbReference type="InterPro" id="IPR009000">
    <property type="entry name" value="Transl_B-barrel_sf"/>
</dbReference>
<reference evidence="5" key="1">
    <citation type="submission" date="2017-09" db="EMBL/GenBank/DDBJ databases">
        <title>Depth-based differentiation of microbial function through sediment-hosted aquifers and enrichment of novel symbionts in the deep terrestrial subsurface.</title>
        <authorList>
            <person name="Probst A.J."/>
            <person name="Ladd B."/>
            <person name="Jarett J.K."/>
            <person name="Geller-Mcgrath D.E."/>
            <person name="Sieber C.M.K."/>
            <person name="Emerson J.B."/>
            <person name="Anantharaman K."/>
            <person name="Thomas B.C."/>
            <person name="Malmstrom R."/>
            <person name="Stieglmeier M."/>
            <person name="Klingl A."/>
            <person name="Woyke T."/>
            <person name="Ryan C.M."/>
            <person name="Banfield J.F."/>
        </authorList>
    </citation>
    <scope>NUCLEOTIDE SEQUENCE [LARGE SCALE GENOMIC DNA]</scope>
</reference>
<dbReference type="PROSITE" id="PS00301">
    <property type="entry name" value="G_TR_1"/>
    <property type="match status" value="1"/>
</dbReference>
<dbReference type="Pfam" id="PF21018">
    <property type="entry name" value="BipA_C"/>
    <property type="match status" value="1"/>
</dbReference>
<dbReference type="InterPro" id="IPR047042">
    <property type="entry name" value="BipA_II"/>
</dbReference>
<dbReference type="Gene3D" id="3.30.70.240">
    <property type="match status" value="1"/>
</dbReference>
<dbReference type="PANTHER" id="PTHR42908:SF8">
    <property type="entry name" value="TR-TYPE G DOMAIN-CONTAINING PROTEIN"/>
    <property type="match status" value="1"/>
</dbReference>
<dbReference type="InterPro" id="IPR004161">
    <property type="entry name" value="EFTu-like_2"/>
</dbReference>
<dbReference type="GO" id="GO:0003924">
    <property type="term" value="F:GTPase activity"/>
    <property type="evidence" value="ECO:0007669"/>
    <property type="project" value="InterPro"/>
</dbReference>
<dbReference type="InterPro" id="IPR035651">
    <property type="entry name" value="BipA_V"/>
</dbReference>
<dbReference type="InterPro" id="IPR035647">
    <property type="entry name" value="EFG_III/V"/>
</dbReference>
<dbReference type="SUPFAM" id="SSF52540">
    <property type="entry name" value="P-loop containing nucleoside triphosphate hydrolases"/>
    <property type="match status" value="1"/>
</dbReference>
<dbReference type="FunFam" id="3.30.70.870:FF:000003">
    <property type="entry name" value="GTP-binding protein TypA"/>
    <property type="match status" value="1"/>
</dbReference>
<dbReference type="FunFam" id="2.40.30.10:FF:000016">
    <property type="entry name" value="GTP-binding protein TypA"/>
    <property type="match status" value="1"/>
</dbReference>
<dbReference type="Gene3D" id="2.40.50.250">
    <property type="entry name" value="bipa protein"/>
    <property type="match status" value="1"/>
</dbReference>
<evidence type="ECO:0000313" key="5">
    <source>
        <dbReference type="Proteomes" id="UP000228700"/>
    </source>
</evidence>
<keyword evidence="1" id="KW-0547">Nucleotide-binding</keyword>
<protein>
    <recommendedName>
        <fullName evidence="2">50S ribosomal subunit assembly factor BipA</fullName>
    </recommendedName>
</protein>
<dbReference type="InterPro" id="IPR048876">
    <property type="entry name" value="BipA_C"/>
</dbReference>
<gene>
    <name evidence="4" type="primary">typA</name>
    <name evidence="4" type="ORF">COV01_03090</name>
</gene>
<dbReference type="Pfam" id="PF00009">
    <property type="entry name" value="GTP_EFTU"/>
    <property type="match status" value="1"/>
</dbReference>
<comment type="caution">
    <text evidence="4">The sequence shown here is derived from an EMBL/GenBank/DDBJ whole genome shotgun (WGS) entry which is preliminary data.</text>
</comment>
<keyword evidence="1" id="KW-0342">GTP-binding</keyword>
<dbReference type="Gene3D" id="3.40.50.300">
    <property type="entry name" value="P-loop containing nucleotide triphosphate hydrolases"/>
    <property type="match status" value="1"/>
</dbReference>
<evidence type="ECO:0000256" key="2">
    <source>
        <dbReference type="ARBA" id="ARBA00035722"/>
    </source>
</evidence>
<dbReference type="GO" id="GO:0005525">
    <property type="term" value="F:GTP binding"/>
    <property type="evidence" value="ECO:0007669"/>
    <property type="project" value="UniProtKB-KW"/>
</dbReference>
<dbReference type="FunFam" id="3.40.50.300:FF:000055">
    <property type="entry name" value="GTP-binding protein TypA"/>
    <property type="match status" value="1"/>
</dbReference>
<dbReference type="InterPro" id="IPR000795">
    <property type="entry name" value="T_Tr_GTP-bd_dom"/>
</dbReference>
<name>A0A2M8LBQ8_9BACT</name>
<dbReference type="CDD" id="cd01891">
    <property type="entry name" value="TypA_BipA"/>
    <property type="match status" value="1"/>
</dbReference>
<dbReference type="GO" id="GO:1990904">
    <property type="term" value="C:ribonucleoprotein complex"/>
    <property type="evidence" value="ECO:0007669"/>
    <property type="project" value="TreeGrafter"/>
</dbReference>
<dbReference type="InterPro" id="IPR000640">
    <property type="entry name" value="EFG_V-like"/>
</dbReference>
<proteinExistence type="predicted"/>
<dbReference type="InterPro" id="IPR042116">
    <property type="entry name" value="TypA/BipA_C"/>
</dbReference>
<dbReference type="CDD" id="cd03691">
    <property type="entry name" value="BipA_TypA_II"/>
    <property type="match status" value="1"/>
</dbReference>
<evidence type="ECO:0000313" key="4">
    <source>
        <dbReference type="EMBL" id="PJE74059.1"/>
    </source>
</evidence>
<dbReference type="Pfam" id="PF03144">
    <property type="entry name" value="GTP_EFTU_D2"/>
    <property type="match status" value="1"/>
</dbReference>
<sequence length="599" mass="66558">MEIRNIAIIAHVDHGKTTLMDAIMKQVGVAKEGFSMDSNALEQERGITIYAKNASITYKDTKINIVDTPGHADFGSEVERVLRSIDTVLLLVDAQEGPMPQTRFVLKKSLELGMKPIVLINKIDKPAARPKEVMDEILELFIELGATDEQLDFTTIYSIGRQGIAKRKLEDESTDLCPLLDTIIELVPPAKSDTSAPLRMQPFNLAYDSYTGRLGLGRIYEGTIKVGQNVTIKKPTGEVRIGKVTKLYTFEGLDRKEVNEAGAGDIAMVAGLPDIFIGETICENADQEPLHAINVDEPTIALNFLVNNSPFAGREGKFVTTRQIRERLEKELEVNVGLRIDFNPPIIAGQPDTFKVFGRGELHVSVLLENMRREGFELQVSQPQVIIKEIEGIKSEPFEEVIADVRTEFSGEVIRKLSVRKGIMTNMTEREGITRLTFEIPTRGLLGYRGEFVIDTKGEGILSARFIEFRPHVGIIEKHEFGSMVSMENGEAVGFALWNLQERGVLYIGAGVPVYAGMILGNTSKGEDLEVNPTKGKVLSNYRSAGKDDAISLIPPFSLTIERGLEIMHEDDYLEITPESVRLRKKLLTANDRSKAKRS</sequence>
<dbReference type="SUPFAM" id="SSF50447">
    <property type="entry name" value="Translation proteins"/>
    <property type="match status" value="1"/>
</dbReference>
<dbReference type="NCBIfam" id="TIGR01394">
    <property type="entry name" value="TypA_BipA"/>
    <property type="match status" value="1"/>
</dbReference>
<feature type="domain" description="Tr-type G" evidence="3">
    <location>
        <begin position="1"/>
        <end position="191"/>
    </location>
</feature>
<dbReference type="InterPro" id="IPR027417">
    <property type="entry name" value="P-loop_NTPase"/>
</dbReference>
<dbReference type="GO" id="GO:0005829">
    <property type="term" value="C:cytosol"/>
    <property type="evidence" value="ECO:0007669"/>
    <property type="project" value="TreeGrafter"/>
</dbReference>
<dbReference type="InterPro" id="IPR047041">
    <property type="entry name" value="BipA_GTP-bd_dom"/>
</dbReference>
<dbReference type="EMBL" id="PFEQ01000013">
    <property type="protein sequence ID" value="PJE74059.1"/>
    <property type="molecule type" value="Genomic_DNA"/>
</dbReference>
<dbReference type="InterPro" id="IPR005225">
    <property type="entry name" value="Small_GTP-bd"/>
</dbReference>
<accession>A0A2M8LBQ8</accession>
<dbReference type="Pfam" id="PF00679">
    <property type="entry name" value="EFG_C"/>
    <property type="match status" value="1"/>
</dbReference>
<dbReference type="Gene3D" id="3.30.70.870">
    <property type="entry name" value="Elongation Factor G (Translational Gtpase), domain 3"/>
    <property type="match status" value="1"/>
</dbReference>
<dbReference type="InterPro" id="IPR031157">
    <property type="entry name" value="G_TR_CS"/>
</dbReference>
<dbReference type="PRINTS" id="PR00315">
    <property type="entry name" value="ELONGATNFCT"/>
</dbReference>
<dbReference type="InterPro" id="IPR006298">
    <property type="entry name" value="BipA"/>
</dbReference>
<dbReference type="FunFam" id="3.30.70.240:FF:000002">
    <property type="entry name" value="GTP-binding protein TypA"/>
    <property type="match status" value="1"/>
</dbReference>
<evidence type="ECO:0000259" key="3">
    <source>
        <dbReference type="PROSITE" id="PS51722"/>
    </source>
</evidence>
<dbReference type="CDD" id="cd03710">
    <property type="entry name" value="BipA_TypA_C"/>
    <property type="match status" value="1"/>
</dbReference>
<organism evidence="4 5">
    <name type="scientific">Candidatus Taylorbacteria bacterium CG10_big_fil_rev_8_21_14_0_10_41_48</name>
    <dbReference type="NCBI Taxonomy" id="1975024"/>
    <lineage>
        <taxon>Bacteria</taxon>
        <taxon>Candidatus Tayloriibacteriota</taxon>
    </lineage>
</organism>
<dbReference type="NCBIfam" id="TIGR00231">
    <property type="entry name" value="small_GTP"/>
    <property type="match status" value="1"/>
</dbReference>
<dbReference type="PROSITE" id="PS51722">
    <property type="entry name" value="G_TR_2"/>
    <property type="match status" value="1"/>
</dbReference>
<dbReference type="Proteomes" id="UP000228700">
    <property type="component" value="Unassembled WGS sequence"/>
</dbReference>